<name>A0A9X6Y9R6_BACTU</name>
<dbReference type="AlphaFoldDB" id="A0A9X6Y9R6"/>
<feature type="domain" description="SH3b" evidence="2">
    <location>
        <begin position="95"/>
        <end position="157"/>
    </location>
</feature>
<protein>
    <recommendedName>
        <fullName evidence="2">SH3b domain-containing protein</fullName>
    </recommendedName>
</protein>
<dbReference type="PANTHER" id="PTHR21666:SF270">
    <property type="entry name" value="MUREIN HYDROLASE ACTIVATOR ENVC"/>
    <property type="match status" value="1"/>
</dbReference>
<dbReference type="InterPro" id="IPR016047">
    <property type="entry name" value="M23ase_b-sheet_dom"/>
</dbReference>
<dbReference type="SMART" id="SM00287">
    <property type="entry name" value="SH3b"/>
    <property type="match status" value="1"/>
</dbReference>
<dbReference type="Proteomes" id="UP000220702">
    <property type="component" value="Unassembled WGS sequence"/>
</dbReference>
<dbReference type="CDD" id="cd12797">
    <property type="entry name" value="M23_peptidase"/>
    <property type="match status" value="1"/>
</dbReference>
<dbReference type="InterPro" id="IPR011055">
    <property type="entry name" value="Dup_hybrid_motif"/>
</dbReference>
<dbReference type="GO" id="GO:0004222">
    <property type="term" value="F:metalloendopeptidase activity"/>
    <property type="evidence" value="ECO:0007669"/>
    <property type="project" value="TreeGrafter"/>
</dbReference>
<keyword evidence="1" id="KW-0812">Transmembrane</keyword>
<dbReference type="InterPro" id="IPR050570">
    <property type="entry name" value="Cell_wall_metabolism_enzyme"/>
</dbReference>
<keyword evidence="1" id="KW-0472">Membrane</keyword>
<dbReference type="InterPro" id="IPR003646">
    <property type="entry name" value="SH3-like_bac-type"/>
</dbReference>
<sequence length="296" mass="33065">MTSVILIEKQFKKDIILVVVGYYELLIFMSNKYFNTYNHGKVLTIMKKILASVIVASVTSSTVISTVQAQTSIKPKNTTHQQSFNVVKAEKQVRDNHYIVNADLLRVRMGPSTSNAILGFVTKEQPLQVITKTNGWYKIRYKDRIGFVSGEFVKRMKNPAELAQQKHNGFIKPAAGRYTSGFGNRGGHMHYGLDIAAPGKVPIIAAADGVVTRSYYSESYGNVVFISHNVKGKMYTTVYAHLNSRSVSTNQSVTQGQEIGFMGNTGHSHGQHLHFEIHKGNWNYQKTNAVDPSLYI</sequence>
<dbReference type="SUPFAM" id="SSF51261">
    <property type="entry name" value="Duplicated hybrid motif"/>
    <property type="match status" value="1"/>
</dbReference>
<dbReference type="EMBL" id="NVNL01000025">
    <property type="protein sequence ID" value="PEA88698.1"/>
    <property type="molecule type" value="Genomic_DNA"/>
</dbReference>
<organism evidence="3 4">
    <name type="scientific">Bacillus thuringiensis</name>
    <dbReference type="NCBI Taxonomy" id="1428"/>
    <lineage>
        <taxon>Bacteria</taxon>
        <taxon>Bacillati</taxon>
        <taxon>Bacillota</taxon>
        <taxon>Bacilli</taxon>
        <taxon>Bacillales</taxon>
        <taxon>Bacillaceae</taxon>
        <taxon>Bacillus</taxon>
        <taxon>Bacillus cereus group</taxon>
    </lineage>
</organism>
<dbReference type="Pfam" id="PF01551">
    <property type="entry name" value="Peptidase_M23"/>
    <property type="match status" value="1"/>
</dbReference>
<proteinExistence type="predicted"/>
<dbReference type="PROSITE" id="PS51781">
    <property type="entry name" value="SH3B"/>
    <property type="match status" value="1"/>
</dbReference>
<evidence type="ECO:0000259" key="2">
    <source>
        <dbReference type="PROSITE" id="PS51781"/>
    </source>
</evidence>
<evidence type="ECO:0000256" key="1">
    <source>
        <dbReference type="SAM" id="Phobius"/>
    </source>
</evidence>
<evidence type="ECO:0000313" key="3">
    <source>
        <dbReference type="EMBL" id="PEA88698.1"/>
    </source>
</evidence>
<dbReference type="PANTHER" id="PTHR21666">
    <property type="entry name" value="PEPTIDASE-RELATED"/>
    <property type="match status" value="1"/>
</dbReference>
<keyword evidence="1" id="KW-1133">Transmembrane helix</keyword>
<gene>
    <name evidence="3" type="ORF">CON71_17600</name>
</gene>
<feature type="transmembrane region" description="Helical" evidence="1">
    <location>
        <begin position="49"/>
        <end position="67"/>
    </location>
</feature>
<dbReference type="Gene3D" id="2.70.70.10">
    <property type="entry name" value="Glucose Permease (Domain IIA)"/>
    <property type="match status" value="1"/>
</dbReference>
<reference evidence="3 4" key="1">
    <citation type="submission" date="2017-09" db="EMBL/GenBank/DDBJ databases">
        <title>Large-scale bioinformatics analysis of Bacillus genomes uncovers conserved roles of natural products in bacterial physiology.</title>
        <authorList>
            <consortium name="Agbiome Team Llc"/>
            <person name="Bleich R.M."/>
            <person name="Grubbs K.J."/>
            <person name="Santa Maria K.C."/>
            <person name="Allen S.E."/>
            <person name="Farag S."/>
            <person name="Shank E.A."/>
            <person name="Bowers A."/>
        </authorList>
    </citation>
    <scope>NUCLEOTIDE SEQUENCE [LARGE SCALE GENOMIC DNA]</scope>
    <source>
        <strain evidence="3 4">AFS089089</strain>
    </source>
</reference>
<feature type="transmembrane region" description="Helical" evidence="1">
    <location>
        <begin position="15"/>
        <end position="34"/>
    </location>
</feature>
<evidence type="ECO:0000313" key="4">
    <source>
        <dbReference type="Proteomes" id="UP000220702"/>
    </source>
</evidence>
<dbReference type="Pfam" id="PF08239">
    <property type="entry name" value="SH3_3"/>
    <property type="match status" value="1"/>
</dbReference>
<comment type="caution">
    <text evidence="3">The sequence shown here is derived from an EMBL/GenBank/DDBJ whole genome shotgun (WGS) entry which is preliminary data.</text>
</comment>
<dbReference type="Gene3D" id="2.30.30.40">
    <property type="entry name" value="SH3 Domains"/>
    <property type="match status" value="1"/>
</dbReference>
<accession>A0A9X6Y9R6</accession>